<gene>
    <name evidence="2" type="ORF">F3Y22_tig00110356pilonHSYRG00092</name>
</gene>
<dbReference type="AlphaFoldDB" id="A0A6A3ATT0"/>
<dbReference type="EMBL" id="VEPZ02000949">
    <property type="protein sequence ID" value="KAE8708090.1"/>
    <property type="molecule type" value="Genomic_DNA"/>
</dbReference>
<sequence>MPSNILSPKEEASSSGSRGVLQRGHNIGHQTECWGPTPELLNVTIRSIRWNSKGSEGISAESEDDER</sequence>
<name>A0A6A3ATT0_HIBSY</name>
<accession>A0A6A3ATT0</accession>
<dbReference type="Proteomes" id="UP000436088">
    <property type="component" value="Unassembled WGS sequence"/>
</dbReference>
<comment type="caution">
    <text evidence="2">The sequence shown here is derived from an EMBL/GenBank/DDBJ whole genome shotgun (WGS) entry which is preliminary data.</text>
</comment>
<evidence type="ECO:0000256" key="1">
    <source>
        <dbReference type="SAM" id="MobiDB-lite"/>
    </source>
</evidence>
<proteinExistence type="predicted"/>
<organism evidence="2 3">
    <name type="scientific">Hibiscus syriacus</name>
    <name type="common">Rose of Sharon</name>
    <dbReference type="NCBI Taxonomy" id="106335"/>
    <lineage>
        <taxon>Eukaryota</taxon>
        <taxon>Viridiplantae</taxon>
        <taxon>Streptophyta</taxon>
        <taxon>Embryophyta</taxon>
        <taxon>Tracheophyta</taxon>
        <taxon>Spermatophyta</taxon>
        <taxon>Magnoliopsida</taxon>
        <taxon>eudicotyledons</taxon>
        <taxon>Gunneridae</taxon>
        <taxon>Pentapetalae</taxon>
        <taxon>rosids</taxon>
        <taxon>malvids</taxon>
        <taxon>Malvales</taxon>
        <taxon>Malvaceae</taxon>
        <taxon>Malvoideae</taxon>
        <taxon>Hibiscus</taxon>
    </lineage>
</organism>
<evidence type="ECO:0000313" key="3">
    <source>
        <dbReference type="Proteomes" id="UP000436088"/>
    </source>
</evidence>
<reference evidence="2" key="1">
    <citation type="submission" date="2019-09" db="EMBL/GenBank/DDBJ databases">
        <title>Draft genome information of white flower Hibiscus syriacus.</title>
        <authorList>
            <person name="Kim Y.-M."/>
        </authorList>
    </citation>
    <scope>NUCLEOTIDE SEQUENCE [LARGE SCALE GENOMIC DNA]</scope>
    <source>
        <strain evidence="2">YM2019G1</strain>
    </source>
</reference>
<keyword evidence="3" id="KW-1185">Reference proteome</keyword>
<evidence type="ECO:0000313" key="2">
    <source>
        <dbReference type="EMBL" id="KAE8708090.1"/>
    </source>
</evidence>
<feature type="region of interest" description="Disordered" evidence="1">
    <location>
        <begin position="1"/>
        <end position="36"/>
    </location>
</feature>
<protein>
    <submittedName>
        <fullName evidence="2">Uncharacterized protein</fullName>
    </submittedName>
</protein>